<dbReference type="EMBL" id="JAEDAH010000105">
    <property type="protein sequence ID" value="MCA6065357.1"/>
    <property type="molecule type" value="Genomic_DNA"/>
</dbReference>
<dbReference type="InterPro" id="IPR014057">
    <property type="entry name" value="HI1420"/>
</dbReference>
<dbReference type="InterPro" id="IPR001387">
    <property type="entry name" value="Cro/C1-type_HTH"/>
</dbReference>
<dbReference type="CDD" id="cd00093">
    <property type="entry name" value="HTH_XRE"/>
    <property type="match status" value="1"/>
</dbReference>
<dbReference type="Pfam" id="PF21716">
    <property type="entry name" value="dnstrm_HI1420"/>
    <property type="match status" value="1"/>
</dbReference>
<reference evidence="1 2" key="1">
    <citation type="submission" date="2020-12" db="EMBL/GenBank/DDBJ databases">
        <title>Novel Thalassolituus-related marine hydrocarbonoclastic bacteria mediated algae-derived hydrocarbons mineralization in twilight zone of the northern South China Sea.</title>
        <authorList>
            <person name="Dong C."/>
        </authorList>
    </citation>
    <scope>NUCLEOTIDE SEQUENCE [LARGE SCALE GENOMIC DNA]</scope>
    <source>
        <strain evidence="1 2">IMCC1826</strain>
    </source>
</reference>
<evidence type="ECO:0000313" key="2">
    <source>
        <dbReference type="Proteomes" id="UP000714380"/>
    </source>
</evidence>
<dbReference type="SUPFAM" id="SSF47413">
    <property type="entry name" value="lambda repressor-like DNA-binding domains"/>
    <property type="match status" value="1"/>
</dbReference>
<organism evidence="1 2">
    <name type="scientific">Thalassolituus marinus</name>
    <dbReference type="NCBI Taxonomy" id="671053"/>
    <lineage>
        <taxon>Bacteria</taxon>
        <taxon>Pseudomonadati</taxon>
        <taxon>Pseudomonadota</taxon>
        <taxon>Gammaproteobacteria</taxon>
        <taxon>Oceanospirillales</taxon>
        <taxon>Oceanospirillaceae</taxon>
        <taxon>Thalassolituus</taxon>
    </lineage>
</organism>
<keyword evidence="2" id="KW-1185">Reference proteome</keyword>
<accession>A0ABS7ZW24</accession>
<protein>
    <submittedName>
        <fullName evidence="1">Addiction module antidote protein</fullName>
    </submittedName>
</protein>
<proteinExistence type="predicted"/>
<dbReference type="PANTHER" id="PTHR40275">
    <property type="entry name" value="SSL7038 PROTEIN"/>
    <property type="match status" value="1"/>
</dbReference>
<sequence>MTNTATKPFDAAEYLETEQDIKEFLRQAAEDGNTQHLVHCLGVAVRSKGMSEVATNVGVTRASLYKSFAEGANPKLDTINKVLGVLGCKLSVTADNSQSHA</sequence>
<dbReference type="NCBIfam" id="TIGR02684">
    <property type="entry name" value="dnstrm_HI1420"/>
    <property type="match status" value="1"/>
</dbReference>
<name>A0ABS7ZW24_9GAMM</name>
<comment type="caution">
    <text evidence="1">The sequence shown here is derived from an EMBL/GenBank/DDBJ whole genome shotgun (WGS) entry which is preliminary data.</text>
</comment>
<evidence type="ECO:0000313" key="1">
    <source>
        <dbReference type="EMBL" id="MCA6065357.1"/>
    </source>
</evidence>
<dbReference type="InterPro" id="IPR010982">
    <property type="entry name" value="Lambda_DNA-bd_dom_sf"/>
</dbReference>
<dbReference type="RefSeq" id="WP_225677224.1">
    <property type="nucleotide sequence ID" value="NZ_JAEDAH010000105.1"/>
</dbReference>
<dbReference type="PANTHER" id="PTHR40275:SF1">
    <property type="entry name" value="SSL7038 PROTEIN"/>
    <property type="match status" value="1"/>
</dbReference>
<gene>
    <name evidence="1" type="ORF">I9W95_17305</name>
</gene>
<dbReference type="Proteomes" id="UP000714380">
    <property type="component" value="Unassembled WGS sequence"/>
</dbReference>